<dbReference type="Proteomes" id="UP000027135">
    <property type="component" value="Unassembled WGS sequence"/>
</dbReference>
<dbReference type="STRING" id="136037.A0A067RB17"/>
<evidence type="ECO:0000313" key="2">
    <source>
        <dbReference type="Proteomes" id="UP000027135"/>
    </source>
</evidence>
<dbReference type="EMBL" id="KK852622">
    <property type="protein sequence ID" value="KDR19977.1"/>
    <property type="molecule type" value="Genomic_DNA"/>
</dbReference>
<proteinExistence type="predicted"/>
<sequence length="387" mass="43262">MVPIRLYADVTFYNFLPKYKNTRFKTRLRLQIPKWGLLCGGPLSVSGLGLRKKCSCGLTSEGVDVCGCQDSVVRPPRPQKLTTPTIQEIVSSRVKLGPTEGLYPYEDTNYIHAAPVPKYSSSPYHKLESSYNLDKIEVPYSYSQFYPLSGGAAKVSEFESYGNSEHTSDYAEEEDDSYSPVAPADAVSVTLAYELARRTGTAVKEEGLNFGPRTIPKDGTVIKASKDVPEDRLFSFDKQIVELRHPLVRHGVSPQEPLLAAQEAAYDEENTYTGPANYLSYADLGYVPEIPRRQHQFVVGSSAAFEDQIIPHEEEYSRQAPKLCGRGVGGHLMLKSHEAEDFSEEQEFSNGERGEGRYSVVRPKPYNTFVRKLQPSGGYVKYTEILR</sequence>
<keyword evidence="2" id="KW-1185">Reference proteome</keyword>
<dbReference type="InParanoid" id="A0A067RB17"/>
<reference evidence="1 2" key="1">
    <citation type="journal article" date="2014" name="Nat. Commun.">
        <title>Molecular traces of alternative social organization in a termite genome.</title>
        <authorList>
            <person name="Terrapon N."/>
            <person name="Li C."/>
            <person name="Robertson H.M."/>
            <person name="Ji L."/>
            <person name="Meng X."/>
            <person name="Booth W."/>
            <person name="Chen Z."/>
            <person name="Childers C.P."/>
            <person name="Glastad K.M."/>
            <person name="Gokhale K."/>
            <person name="Gowin J."/>
            <person name="Gronenberg W."/>
            <person name="Hermansen R.A."/>
            <person name="Hu H."/>
            <person name="Hunt B.G."/>
            <person name="Huylmans A.K."/>
            <person name="Khalil S.M."/>
            <person name="Mitchell R.D."/>
            <person name="Munoz-Torres M.C."/>
            <person name="Mustard J.A."/>
            <person name="Pan H."/>
            <person name="Reese J.T."/>
            <person name="Scharf M.E."/>
            <person name="Sun F."/>
            <person name="Vogel H."/>
            <person name="Xiao J."/>
            <person name="Yang W."/>
            <person name="Yang Z."/>
            <person name="Yang Z."/>
            <person name="Zhou J."/>
            <person name="Zhu J."/>
            <person name="Brent C.S."/>
            <person name="Elsik C.G."/>
            <person name="Goodisman M.A."/>
            <person name="Liberles D.A."/>
            <person name="Roe R.M."/>
            <person name="Vargo E.L."/>
            <person name="Vilcinskas A."/>
            <person name="Wang J."/>
            <person name="Bornberg-Bauer E."/>
            <person name="Korb J."/>
            <person name="Zhang G."/>
            <person name="Liebig J."/>
        </authorList>
    </citation>
    <scope>NUCLEOTIDE SEQUENCE [LARGE SCALE GENOMIC DNA]</scope>
    <source>
        <tissue evidence="1">Whole organism</tissue>
    </source>
</reference>
<gene>
    <name evidence="1" type="ORF">L798_05943</name>
</gene>
<dbReference type="AlphaFoldDB" id="A0A067RB17"/>
<accession>A0A067RB17</accession>
<name>A0A067RB17_ZOONE</name>
<protein>
    <submittedName>
        <fullName evidence="1">Uncharacterized protein</fullName>
    </submittedName>
</protein>
<evidence type="ECO:0000313" key="1">
    <source>
        <dbReference type="EMBL" id="KDR19977.1"/>
    </source>
</evidence>
<organism evidence="1 2">
    <name type="scientific">Zootermopsis nevadensis</name>
    <name type="common">Dampwood termite</name>
    <dbReference type="NCBI Taxonomy" id="136037"/>
    <lineage>
        <taxon>Eukaryota</taxon>
        <taxon>Metazoa</taxon>
        <taxon>Ecdysozoa</taxon>
        <taxon>Arthropoda</taxon>
        <taxon>Hexapoda</taxon>
        <taxon>Insecta</taxon>
        <taxon>Pterygota</taxon>
        <taxon>Neoptera</taxon>
        <taxon>Polyneoptera</taxon>
        <taxon>Dictyoptera</taxon>
        <taxon>Blattodea</taxon>
        <taxon>Blattoidea</taxon>
        <taxon>Termitoidae</taxon>
        <taxon>Termopsidae</taxon>
        <taxon>Zootermopsis</taxon>
    </lineage>
</organism>